<comment type="caution">
    <text evidence="2">The sequence shown here is derived from an EMBL/GenBank/DDBJ whole genome shotgun (WGS) entry which is preliminary data.</text>
</comment>
<name>A0ABR5EIW1_LACLC</name>
<evidence type="ECO:0000256" key="1">
    <source>
        <dbReference type="SAM" id="MobiDB-lite"/>
    </source>
</evidence>
<reference evidence="2 3" key="1">
    <citation type="submission" date="2015-04" db="EMBL/GenBank/DDBJ databases">
        <title>Evaluation of non-dairy Lactococcus lactis with potential dairy applications reveals extensive phenotype-genotype disparity.</title>
        <authorList>
            <person name="Cavanagh D."/>
            <person name="Casey A."/>
            <person name="Altermann E."/>
            <person name="Cotter P."/>
            <person name="Fitzgerald G.F."/>
            <person name="McAuliffe O."/>
        </authorList>
    </citation>
    <scope>NUCLEOTIDE SEQUENCE [LARGE SCALE GENOMIC DNA]</scope>
    <source>
        <strain evidence="2 3">DPC6856</strain>
    </source>
</reference>
<evidence type="ECO:0000313" key="3">
    <source>
        <dbReference type="Proteomes" id="UP000034513"/>
    </source>
</evidence>
<feature type="compositionally biased region" description="Polar residues" evidence="1">
    <location>
        <begin position="22"/>
        <end position="32"/>
    </location>
</feature>
<keyword evidence="3" id="KW-1185">Reference proteome</keyword>
<protein>
    <submittedName>
        <fullName evidence="2">Uncharacterized protein</fullName>
    </submittedName>
</protein>
<organism evidence="2 3">
    <name type="scientific">Lactococcus lactis subsp. cremoris</name>
    <name type="common">Streptococcus cremoris</name>
    <dbReference type="NCBI Taxonomy" id="1359"/>
    <lineage>
        <taxon>Bacteria</taxon>
        <taxon>Bacillati</taxon>
        <taxon>Bacillota</taxon>
        <taxon>Bacilli</taxon>
        <taxon>Lactobacillales</taxon>
        <taxon>Streptococcaceae</taxon>
        <taxon>Lactococcus</taxon>
    </lineage>
</organism>
<proteinExistence type="predicted"/>
<dbReference type="Proteomes" id="UP000034513">
    <property type="component" value="Unassembled WGS sequence"/>
</dbReference>
<dbReference type="EMBL" id="LAVW01000073">
    <property type="protein sequence ID" value="KKW74454.1"/>
    <property type="molecule type" value="Genomic_DNA"/>
</dbReference>
<accession>A0ABR5EIW1</accession>
<feature type="compositionally biased region" description="Polar residues" evidence="1">
    <location>
        <begin position="1"/>
        <end position="15"/>
    </location>
</feature>
<feature type="region of interest" description="Disordered" evidence="1">
    <location>
        <begin position="1"/>
        <end position="32"/>
    </location>
</feature>
<sequence length="53" mass="5956">MINAITLKNSMNKSPSALEPQGIQQSTKSQQTANKISQKMFIRNSCKYINKVI</sequence>
<evidence type="ECO:0000313" key="2">
    <source>
        <dbReference type="EMBL" id="KKW74454.1"/>
    </source>
</evidence>
<gene>
    <name evidence="2" type="ORF">VN93_0596</name>
</gene>